<evidence type="ECO:0000256" key="1">
    <source>
        <dbReference type="SAM" id="SignalP"/>
    </source>
</evidence>
<feature type="signal peptide" evidence="1">
    <location>
        <begin position="1"/>
        <end position="27"/>
    </location>
</feature>
<dbReference type="AlphaFoldDB" id="A0A926VIZ2"/>
<organism evidence="2 3">
    <name type="scientific">Aerosakkonema funiforme FACHB-1375</name>
    <dbReference type="NCBI Taxonomy" id="2949571"/>
    <lineage>
        <taxon>Bacteria</taxon>
        <taxon>Bacillati</taxon>
        <taxon>Cyanobacteriota</taxon>
        <taxon>Cyanophyceae</taxon>
        <taxon>Oscillatoriophycideae</taxon>
        <taxon>Aerosakkonematales</taxon>
        <taxon>Aerosakkonemataceae</taxon>
        <taxon>Aerosakkonema</taxon>
    </lineage>
</organism>
<keyword evidence="1" id="KW-0732">Signal</keyword>
<proteinExistence type="predicted"/>
<keyword evidence="3" id="KW-1185">Reference proteome</keyword>
<dbReference type="RefSeq" id="WP_190469649.1">
    <property type="nucleotide sequence ID" value="NZ_JACJPW010000071.1"/>
</dbReference>
<feature type="chain" id="PRO_5037920474" evidence="1">
    <location>
        <begin position="28"/>
        <end position="89"/>
    </location>
</feature>
<name>A0A926VIZ2_9CYAN</name>
<protein>
    <submittedName>
        <fullName evidence="2">Uncharacterized protein</fullName>
    </submittedName>
</protein>
<reference evidence="2" key="1">
    <citation type="journal article" date="2015" name="ISME J.">
        <title>Draft Genome Sequence of Streptomyces incarnatus NRRL8089, which Produces the Nucleoside Antibiotic Sinefungin.</title>
        <authorList>
            <person name="Oshima K."/>
            <person name="Hattori M."/>
            <person name="Shimizu H."/>
            <person name="Fukuda K."/>
            <person name="Nemoto M."/>
            <person name="Inagaki K."/>
            <person name="Tamura T."/>
        </authorList>
    </citation>
    <scope>NUCLEOTIDE SEQUENCE</scope>
    <source>
        <strain evidence="2">FACHB-1375</strain>
    </source>
</reference>
<evidence type="ECO:0000313" key="2">
    <source>
        <dbReference type="EMBL" id="MBD2184038.1"/>
    </source>
</evidence>
<gene>
    <name evidence="2" type="ORF">H6G03_23710</name>
</gene>
<reference evidence="2" key="2">
    <citation type="submission" date="2020-08" db="EMBL/GenBank/DDBJ databases">
        <authorList>
            <person name="Chen M."/>
            <person name="Teng W."/>
            <person name="Zhao L."/>
            <person name="Hu C."/>
            <person name="Zhou Y."/>
            <person name="Han B."/>
            <person name="Song L."/>
            <person name="Shu W."/>
        </authorList>
    </citation>
    <scope>NUCLEOTIDE SEQUENCE</scope>
    <source>
        <strain evidence="2">FACHB-1375</strain>
    </source>
</reference>
<dbReference type="EMBL" id="JACJPW010000071">
    <property type="protein sequence ID" value="MBD2184038.1"/>
    <property type="molecule type" value="Genomic_DNA"/>
</dbReference>
<dbReference type="Proteomes" id="UP000641646">
    <property type="component" value="Unassembled WGS sequence"/>
</dbReference>
<accession>A0A926VIZ2</accession>
<sequence length="89" mass="9346">MNKVALTLLASSGLLGALLLIVNPAHAGVIVSPATDSAFVSVQSTHVRSQNPTVTFNQRKGNPILDNLGCSCATCTTVRRQDLQGKLPF</sequence>
<evidence type="ECO:0000313" key="3">
    <source>
        <dbReference type="Proteomes" id="UP000641646"/>
    </source>
</evidence>
<comment type="caution">
    <text evidence="2">The sequence shown here is derived from an EMBL/GenBank/DDBJ whole genome shotgun (WGS) entry which is preliminary data.</text>
</comment>